<evidence type="ECO:0000256" key="1">
    <source>
        <dbReference type="ARBA" id="ARBA00023002"/>
    </source>
</evidence>
<evidence type="ECO:0000259" key="2">
    <source>
        <dbReference type="Pfam" id="PF01266"/>
    </source>
</evidence>
<dbReference type="SUPFAM" id="SSF51905">
    <property type="entry name" value="FAD/NAD(P)-binding domain"/>
    <property type="match status" value="1"/>
</dbReference>
<dbReference type="Proteomes" id="UP000188879">
    <property type="component" value="Unassembled WGS sequence"/>
</dbReference>
<reference evidence="3 4" key="1">
    <citation type="submission" date="2016-10" db="EMBL/GenBank/DDBJ databases">
        <title>Draft Genome sequence of Roseomonas sp. strain M3.</title>
        <authorList>
            <person name="Subhash Y."/>
            <person name="Lee S."/>
        </authorList>
    </citation>
    <scope>NUCLEOTIDE SEQUENCE [LARGE SCALE GENOMIC DNA]</scope>
    <source>
        <strain evidence="3 4">M3</strain>
    </source>
</reference>
<dbReference type="InterPro" id="IPR036188">
    <property type="entry name" value="FAD/NAD-bd_sf"/>
</dbReference>
<feature type="domain" description="FAD dependent oxidoreductase" evidence="2">
    <location>
        <begin position="10"/>
        <end position="357"/>
    </location>
</feature>
<dbReference type="CDD" id="cd19946">
    <property type="entry name" value="GlpA-like_Fer2_BFD-like"/>
    <property type="match status" value="1"/>
</dbReference>
<dbReference type="Gene3D" id="1.10.10.1100">
    <property type="entry name" value="BFD-like [2Fe-2S]-binding domain"/>
    <property type="match status" value="1"/>
</dbReference>
<dbReference type="GO" id="GO:0016491">
    <property type="term" value="F:oxidoreductase activity"/>
    <property type="evidence" value="ECO:0007669"/>
    <property type="project" value="UniProtKB-KW"/>
</dbReference>
<dbReference type="PANTHER" id="PTHR42720">
    <property type="entry name" value="GLYCEROL-3-PHOSPHATE DEHYDROGENASE"/>
    <property type="match status" value="1"/>
</dbReference>
<dbReference type="Pfam" id="PF01266">
    <property type="entry name" value="DAO"/>
    <property type="match status" value="1"/>
</dbReference>
<name>A0A1V2GXB0_9PROT</name>
<dbReference type="EMBL" id="MLCO01000316">
    <property type="protein sequence ID" value="ONG46530.1"/>
    <property type="molecule type" value="Genomic_DNA"/>
</dbReference>
<dbReference type="InterPro" id="IPR006076">
    <property type="entry name" value="FAD-dep_OxRdtase"/>
</dbReference>
<dbReference type="InterPro" id="IPR041854">
    <property type="entry name" value="BFD-like_2Fe2S-bd_dom_sf"/>
</dbReference>
<sequence length="465" mass="49781">MTLPPDVPYDIAVIGAGVVGCAVFRDFSLSGLRVVLLERGADILSGASKANSALLHTGFDAVPGSLESRLMQEGAARYRRIHQGMGLPLLPTGAVVVAWNAADEAALPGILERGHANGVHDVRPMGADELRAREPHLAPEARGGVWVPGESVIDAWSAPLGYALQGIAAGGRVLRRAGVRGGTRDEAGTWRLDTEVGPVAARLVVNCAGNQGDIVEAIARPSPFEIRPRKGQFVVLDKTAYRLATAIILPVPNERTKGVVISRTAFGNLLVGPTAEEQPDRERAATDTAALESLLAQGRRMIPAIAQETVTTAYAGLRPATQFKDYQIEALPKEGWISIGGIRSTGLTAALGIAAHARRLYEAHFATLPAFEEPEGPVMPNLTEELPRPWQEDHREEIICHCEMVTRREIAAAFDGPLPAGDLGGLKRRSRCMMGRCQGFYCFRRVMEIAAPHLPDLVSPLGGAR</sequence>
<protein>
    <submittedName>
        <fullName evidence="3">FAD/NAD(P)-binding oxidoreductase</fullName>
    </submittedName>
</protein>
<proteinExistence type="predicted"/>
<dbReference type="Gene3D" id="3.50.50.60">
    <property type="entry name" value="FAD/NAD(P)-binding domain"/>
    <property type="match status" value="1"/>
</dbReference>
<dbReference type="AlphaFoldDB" id="A0A1V2GXB0"/>
<dbReference type="SUPFAM" id="SSF54373">
    <property type="entry name" value="FAD-linked reductases, C-terminal domain"/>
    <property type="match status" value="1"/>
</dbReference>
<accession>A0A1V2GXB0</accession>
<evidence type="ECO:0000313" key="4">
    <source>
        <dbReference type="Proteomes" id="UP000188879"/>
    </source>
</evidence>
<dbReference type="Gene3D" id="3.30.9.10">
    <property type="entry name" value="D-Amino Acid Oxidase, subunit A, domain 2"/>
    <property type="match status" value="1"/>
</dbReference>
<dbReference type="OrthoDB" id="9801699at2"/>
<dbReference type="RefSeq" id="WP_076960028.1">
    <property type="nucleotide sequence ID" value="NZ_MLCO01000316.1"/>
</dbReference>
<keyword evidence="4" id="KW-1185">Reference proteome</keyword>
<keyword evidence="1" id="KW-0560">Oxidoreductase</keyword>
<comment type="caution">
    <text evidence="3">The sequence shown here is derived from an EMBL/GenBank/DDBJ whole genome shotgun (WGS) entry which is preliminary data.</text>
</comment>
<dbReference type="PANTHER" id="PTHR42720:SF1">
    <property type="entry name" value="GLYCEROL 3-PHOSPHATE OXIDASE"/>
    <property type="match status" value="1"/>
</dbReference>
<gene>
    <name evidence="3" type="ORF">BKE38_25180</name>
</gene>
<organism evidence="3 4">
    <name type="scientific">Teichococcus deserti</name>
    <dbReference type="NCBI Taxonomy" id="1817963"/>
    <lineage>
        <taxon>Bacteria</taxon>
        <taxon>Pseudomonadati</taxon>
        <taxon>Pseudomonadota</taxon>
        <taxon>Alphaproteobacteria</taxon>
        <taxon>Acetobacterales</taxon>
        <taxon>Roseomonadaceae</taxon>
        <taxon>Roseomonas</taxon>
    </lineage>
</organism>
<dbReference type="InterPro" id="IPR052745">
    <property type="entry name" value="G3P_Oxidase/Oxidoreductase"/>
</dbReference>
<evidence type="ECO:0000313" key="3">
    <source>
        <dbReference type="EMBL" id="ONG46530.1"/>
    </source>
</evidence>